<dbReference type="KEGG" id="sace:GIY23_21115"/>
<protein>
    <submittedName>
        <fullName evidence="2">DUF2516 family protein</fullName>
    </submittedName>
</protein>
<gene>
    <name evidence="2" type="ORF">GIY23_21115</name>
</gene>
<dbReference type="Proteomes" id="UP000371041">
    <property type="component" value="Chromosome"/>
</dbReference>
<keyword evidence="1" id="KW-0472">Membrane</keyword>
<evidence type="ECO:0000313" key="3">
    <source>
        <dbReference type="Proteomes" id="UP000371041"/>
    </source>
</evidence>
<keyword evidence="1" id="KW-1133">Transmembrane helix</keyword>
<accession>A0A5Q3QDK7</accession>
<proteinExistence type="predicted"/>
<feature type="transmembrane region" description="Helical" evidence="1">
    <location>
        <begin position="87"/>
        <end position="103"/>
    </location>
</feature>
<evidence type="ECO:0000313" key="2">
    <source>
        <dbReference type="EMBL" id="QGK72463.1"/>
    </source>
</evidence>
<organism evidence="2 3">
    <name type="scientific">Allosaccharopolyspora coralli</name>
    <dbReference type="NCBI Taxonomy" id="2665642"/>
    <lineage>
        <taxon>Bacteria</taxon>
        <taxon>Bacillati</taxon>
        <taxon>Actinomycetota</taxon>
        <taxon>Actinomycetes</taxon>
        <taxon>Pseudonocardiales</taxon>
        <taxon>Pseudonocardiaceae</taxon>
        <taxon>Allosaccharopolyspora</taxon>
    </lineage>
</organism>
<evidence type="ECO:0000256" key="1">
    <source>
        <dbReference type="SAM" id="Phobius"/>
    </source>
</evidence>
<keyword evidence="3" id="KW-1185">Reference proteome</keyword>
<keyword evidence="1" id="KW-0812">Transmembrane</keyword>
<dbReference type="Pfam" id="PF10724">
    <property type="entry name" value="DUF2516"/>
    <property type="match status" value="1"/>
</dbReference>
<reference evidence="3" key="1">
    <citation type="submission" date="2019-11" db="EMBL/GenBank/DDBJ databases">
        <title>The complete genome sequence of Saccharopolyspora sp. E2A.</title>
        <authorList>
            <person name="Zhang G."/>
        </authorList>
    </citation>
    <scope>NUCLEOTIDE SEQUENCE [LARGE SCALE GENOMIC DNA]</scope>
    <source>
        <strain evidence="3">E2A</strain>
    </source>
</reference>
<dbReference type="AlphaFoldDB" id="A0A5Q3QDK7"/>
<dbReference type="EMBL" id="CP045929">
    <property type="protein sequence ID" value="QGK72463.1"/>
    <property type="molecule type" value="Genomic_DNA"/>
</dbReference>
<dbReference type="InterPro" id="IPR019662">
    <property type="entry name" value="DUF2516"/>
</dbReference>
<name>A0A5Q3QDK7_9PSEU</name>
<feature type="transmembrane region" description="Helical" evidence="1">
    <location>
        <begin position="25"/>
        <end position="50"/>
    </location>
</feature>
<sequence>MPRARPVVGCRGGSPSTYAEGVPPLAVWILTIIWLAGIPVGIYAFVHALVQRADAFTAADKLSKPAWLGITGGGALVLALFQGPGTIFWIAGLVATLIYIVDVRPKVTEVQKGSSW</sequence>